<keyword evidence="2" id="KW-1185">Reference proteome</keyword>
<gene>
    <name evidence="1" type="ORF">AVEN_262169_1</name>
</gene>
<protein>
    <submittedName>
        <fullName evidence="1">Uncharacterized protein</fullName>
    </submittedName>
</protein>
<name>A0A4Y2EKL1_ARAVE</name>
<dbReference type="EMBL" id="BGPR01000610">
    <property type="protein sequence ID" value="GBM28414.1"/>
    <property type="molecule type" value="Genomic_DNA"/>
</dbReference>
<dbReference type="Proteomes" id="UP000499080">
    <property type="component" value="Unassembled WGS sequence"/>
</dbReference>
<evidence type="ECO:0000313" key="2">
    <source>
        <dbReference type="Proteomes" id="UP000499080"/>
    </source>
</evidence>
<proteinExistence type="predicted"/>
<organism evidence="1 2">
    <name type="scientific">Araneus ventricosus</name>
    <name type="common">Orbweaver spider</name>
    <name type="synonym">Epeira ventricosa</name>
    <dbReference type="NCBI Taxonomy" id="182803"/>
    <lineage>
        <taxon>Eukaryota</taxon>
        <taxon>Metazoa</taxon>
        <taxon>Ecdysozoa</taxon>
        <taxon>Arthropoda</taxon>
        <taxon>Chelicerata</taxon>
        <taxon>Arachnida</taxon>
        <taxon>Araneae</taxon>
        <taxon>Araneomorphae</taxon>
        <taxon>Entelegynae</taxon>
        <taxon>Araneoidea</taxon>
        <taxon>Araneidae</taxon>
        <taxon>Araneus</taxon>
    </lineage>
</organism>
<evidence type="ECO:0000313" key="1">
    <source>
        <dbReference type="EMBL" id="GBM28414.1"/>
    </source>
</evidence>
<reference evidence="1 2" key="1">
    <citation type="journal article" date="2019" name="Sci. Rep.">
        <title>Orb-weaving spider Araneus ventricosus genome elucidates the spidroin gene catalogue.</title>
        <authorList>
            <person name="Kono N."/>
            <person name="Nakamura H."/>
            <person name="Ohtoshi R."/>
            <person name="Moran D.A.P."/>
            <person name="Shinohara A."/>
            <person name="Yoshida Y."/>
            <person name="Fujiwara M."/>
            <person name="Mori M."/>
            <person name="Tomita M."/>
            <person name="Arakawa K."/>
        </authorList>
    </citation>
    <scope>NUCLEOTIDE SEQUENCE [LARGE SCALE GENOMIC DNA]</scope>
</reference>
<accession>A0A4Y2EKL1</accession>
<sequence length="153" mass="17893">MDDCGARQIGRNQETAVKIKYYIIARAKLLLGIYNRLEKHNCWSYRRFRFATSLSYPVLSGEELLKITLLLRSLSLTASFYDPNIVLQKMLQFWQDFCRQAVVLQDVPFSELITSAGEWTVVFRILFFWVVIQTHAPKKLMISILTYTLRFSG</sequence>
<dbReference type="AlphaFoldDB" id="A0A4Y2EKL1"/>
<comment type="caution">
    <text evidence="1">The sequence shown here is derived from an EMBL/GenBank/DDBJ whole genome shotgun (WGS) entry which is preliminary data.</text>
</comment>